<protein>
    <submittedName>
        <fullName evidence="1">Uncharacterized protein</fullName>
    </submittedName>
</protein>
<proteinExistence type="predicted"/>
<evidence type="ECO:0000313" key="1">
    <source>
        <dbReference type="EMBL" id="DAD99582.1"/>
    </source>
</evidence>
<accession>A0A8S5NXQ7</accession>
<sequence>MQDRVPLYPGRVTLTPVAGQANTYDMARADQPTQEGTPLNKATLLKDATAAKFGKDTGAVPDEVLDVLSKSVLEGTYPVVDVYAGQNWQKGSATGGLTPAAVFGEIISVNGIFVSMPSDTGSTNALKSSDGKNWEQFKVPELKTYWSYGSRRVMLYAKSKYYLICFCLNPYQVKIYSGETLGTWELISSFNTKATAINFFYSESLDAFILIDTAGNVSISSDAITWTQNILSIGPNSAGNLQFGENGIDGISGFFIAVGDKTTRKIRIVKITLSKIETIWESPQISWTSNVTSFIRFKNKYYVYTSDAIAYSDDLENWLFLETDQLTVSFVQYLAHSDNTVIGPISNSDVCISLDGLNFENISHPDVVTNFANLAFGAGIFVGHSTGTPSTMKIYYTPDTTFKDEPGLVDVLGNMVNIPLKQIAGAASIEIGTYTGTGTTTLTLKTNGKPKFFLIFKSISGRDEYPEYAFGLLPNDISAADYYYFPSIFFPRVSTTTQDGGLRVSALTDNEFTLTSVSHSTAYFVFNVSGTTYRYLLVYKDG</sequence>
<organism evidence="1">
    <name type="scientific">Siphoviridae sp. ctobd83</name>
    <dbReference type="NCBI Taxonomy" id="2825670"/>
    <lineage>
        <taxon>Viruses</taxon>
        <taxon>Duplodnaviria</taxon>
        <taxon>Heunggongvirae</taxon>
        <taxon>Uroviricota</taxon>
        <taxon>Caudoviricetes</taxon>
    </lineage>
</organism>
<name>A0A8S5NXQ7_9CAUD</name>
<reference evidence="1" key="1">
    <citation type="journal article" date="2021" name="Proc. Natl. Acad. Sci. U.S.A.">
        <title>A Catalog of Tens of Thousands of Viruses from Human Metagenomes Reveals Hidden Associations with Chronic Diseases.</title>
        <authorList>
            <person name="Tisza M.J."/>
            <person name="Buck C.B."/>
        </authorList>
    </citation>
    <scope>NUCLEOTIDE SEQUENCE</scope>
    <source>
        <strain evidence="1">Ctobd83</strain>
    </source>
</reference>
<dbReference type="EMBL" id="BK015288">
    <property type="protein sequence ID" value="DAD99582.1"/>
    <property type="molecule type" value="Genomic_DNA"/>
</dbReference>